<accession>A0ABD1QG24</accession>
<dbReference type="EMBL" id="JBFOLJ010000015">
    <property type="protein sequence ID" value="KAL2473964.1"/>
    <property type="molecule type" value="Genomic_DNA"/>
</dbReference>
<name>A0ABD1QG24_9LAMI</name>
<proteinExistence type="predicted"/>
<protein>
    <submittedName>
        <fullName evidence="1">Protein CHROMATIN REMODELING 4</fullName>
    </submittedName>
</protein>
<organism evidence="1 2">
    <name type="scientific">Forsythia ovata</name>
    <dbReference type="NCBI Taxonomy" id="205694"/>
    <lineage>
        <taxon>Eukaryota</taxon>
        <taxon>Viridiplantae</taxon>
        <taxon>Streptophyta</taxon>
        <taxon>Embryophyta</taxon>
        <taxon>Tracheophyta</taxon>
        <taxon>Spermatophyta</taxon>
        <taxon>Magnoliopsida</taxon>
        <taxon>eudicotyledons</taxon>
        <taxon>Gunneridae</taxon>
        <taxon>Pentapetalae</taxon>
        <taxon>asterids</taxon>
        <taxon>lamiids</taxon>
        <taxon>Lamiales</taxon>
        <taxon>Oleaceae</taxon>
        <taxon>Forsythieae</taxon>
        <taxon>Forsythia</taxon>
    </lineage>
</organism>
<evidence type="ECO:0000313" key="1">
    <source>
        <dbReference type="EMBL" id="KAL2473964.1"/>
    </source>
</evidence>
<reference evidence="2" key="1">
    <citation type="submission" date="2024-07" db="EMBL/GenBank/DDBJ databases">
        <title>Two chromosome-level genome assemblies of Korean endemic species Abeliophyllum distichum and Forsythia ovata (Oleaceae).</title>
        <authorList>
            <person name="Jang H."/>
        </authorList>
    </citation>
    <scope>NUCLEOTIDE SEQUENCE [LARGE SCALE GENOMIC DNA]</scope>
</reference>
<gene>
    <name evidence="1" type="ORF">Fot_49700</name>
</gene>
<keyword evidence="2" id="KW-1185">Reference proteome</keyword>
<evidence type="ECO:0000313" key="2">
    <source>
        <dbReference type="Proteomes" id="UP001604277"/>
    </source>
</evidence>
<dbReference type="AlphaFoldDB" id="A0ABD1QG24"/>
<sequence length="218" mass="24295">MLLWKLPFDDKLLPRYPFPSANSPHPTPNLFPSLLLGARVSDLNGELLAMTLLPHIKYLLGTPKYNQQEQEIHSALAQHLETWKGNWEAMLRNPRLKFSKVKTAEDCQQNGRKKIKILDGPALPAPKSCRPPNSTNSTLFSGISDGMMARALHKSKYNELLKFPTHLTDMKLGLGGLPSSVPHSEHADQLGVRSESVPPLPTLDVNKFHTTFSRAFSA</sequence>
<comment type="caution">
    <text evidence="1">The sequence shown here is derived from an EMBL/GenBank/DDBJ whole genome shotgun (WGS) entry which is preliminary data.</text>
</comment>
<dbReference type="Proteomes" id="UP001604277">
    <property type="component" value="Unassembled WGS sequence"/>
</dbReference>